<evidence type="ECO:0000256" key="4">
    <source>
        <dbReference type="SAM" id="MobiDB-lite"/>
    </source>
</evidence>
<protein>
    <recommendedName>
        <fullName evidence="3">Probable oxidoreductase</fullName>
    </recommendedName>
</protein>
<proteinExistence type="inferred from homology"/>
<dbReference type="Pfam" id="PF00106">
    <property type="entry name" value="adh_short"/>
    <property type="match status" value="1"/>
</dbReference>
<dbReference type="PANTHER" id="PTHR24320">
    <property type="entry name" value="RETINOL DEHYDROGENASE"/>
    <property type="match status" value="1"/>
</dbReference>
<dbReference type="Proteomes" id="UP000094256">
    <property type="component" value="Chromosome"/>
</dbReference>
<keyword evidence="6" id="KW-1185">Reference proteome</keyword>
<name>A0A1B3Z5J3_9SPHN</name>
<dbReference type="GO" id="GO:0016491">
    <property type="term" value="F:oxidoreductase activity"/>
    <property type="evidence" value="ECO:0007669"/>
    <property type="project" value="UniProtKB-KW"/>
</dbReference>
<dbReference type="Gene3D" id="3.40.50.720">
    <property type="entry name" value="NAD(P)-binding Rossmann-like Domain"/>
    <property type="match status" value="1"/>
</dbReference>
<dbReference type="RefSeq" id="WP_069203289.1">
    <property type="nucleotide sequence ID" value="NZ_CP014168.1"/>
</dbReference>
<dbReference type="OrthoDB" id="109589at2"/>
<dbReference type="PRINTS" id="PR00081">
    <property type="entry name" value="GDHRDH"/>
</dbReference>
<evidence type="ECO:0000256" key="1">
    <source>
        <dbReference type="ARBA" id="ARBA00006484"/>
    </source>
</evidence>
<dbReference type="PANTHER" id="PTHR24320:SF148">
    <property type="entry name" value="NAD(P)-BINDING ROSSMANN-FOLD SUPERFAMILY PROTEIN"/>
    <property type="match status" value="1"/>
</dbReference>
<sequence length="325" mass="34478">MTSSKQHPIGSGYDAHSTAEDVVGGSDLTGKTAIITGGHSHLGLETARVLTGAGARVVIPARDPRRAQDALSVVPGATIEQMDLMDPQSIDAFSQRFIASGEKLDILVNSAGIMATPLARDAQGNESQFSTNHLGHFRLTCRLWPALRRADGARVVSLSSRGHQISDIDFGDINFDRRAYDKWVSYGQSKTANILFALALDGFGEAHGIRAFSVHPGSVLGPLARHLTEEEIDTFGARGADGRPNIDPDRDMKTPQQGAATSVWCATSGRLDGLGGVYCENSDVAPMLTEGAVGKPGVAAWAVDPSSADRLWTVSRQLTGVDLAY</sequence>
<keyword evidence="2" id="KW-0560">Oxidoreductase</keyword>
<dbReference type="InterPro" id="IPR036291">
    <property type="entry name" value="NAD(P)-bd_dom_sf"/>
</dbReference>
<dbReference type="KEGG" id="span:AWL63_00610"/>
<dbReference type="EMBL" id="CP014168">
    <property type="protein sequence ID" value="AOH82704.1"/>
    <property type="molecule type" value="Genomic_DNA"/>
</dbReference>
<dbReference type="AlphaFoldDB" id="A0A1B3Z5J3"/>
<dbReference type="STRING" id="1560345.AWL63_00610"/>
<evidence type="ECO:0000313" key="5">
    <source>
        <dbReference type="EMBL" id="AOH82704.1"/>
    </source>
</evidence>
<evidence type="ECO:0000313" key="6">
    <source>
        <dbReference type="Proteomes" id="UP000094256"/>
    </source>
</evidence>
<reference evidence="5 6" key="1">
    <citation type="submission" date="2016-01" db="EMBL/GenBank/DDBJ databases">
        <title>Complete genome and mega plasmid sequence of Sphingomonas panacis DCY99 elicits systemic resistance in rice to Xanthomonas oryzae.</title>
        <authorList>
            <person name="Kim Y.J."/>
            <person name="Yang D.C."/>
            <person name="Sing P."/>
        </authorList>
    </citation>
    <scope>NUCLEOTIDE SEQUENCE [LARGE SCALE GENOMIC DNA]</scope>
    <source>
        <strain evidence="5 6">DCY99</strain>
    </source>
</reference>
<dbReference type="SUPFAM" id="SSF51735">
    <property type="entry name" value="NAD(P)-binding Rossmann-fold domains"/>
    <property type="match status" value="1"/>
</dbReference>
<dbReference type="FunFam" id="3.40.50.720:FF:000594">
    <property type="entry name" value="Short-chain oxidoreductase"/>
    <property type="match status" value="1"/>
</dbReference>
<evidence type="ECO:0000256" key="3">
    <source>
        <dbReference type="ARBA" id="ARBA00071493"/>
    </source>
</evidence>
<accession>A0A1B3Z5J3</accession>
<dbReference type="NCBIfam" id="NF004845">
    <property type="entry name" value="PRK06196.1"/>
    <property type="match status" value="1"/>
</dbReference>
<gene>
    <name evidence="5" type="ORF">AWL63_00610</name>
</gene>
<feature type="compositionally biased region" description="Basic and acidic residues" evidence="4">
    <location>
        <begin position="240"/>
        <end position="253"/>
    </location>
</feature>
<organism evidence="5 6">
    <name type="scientific">Sphingomonas panacis</name>
    <dbReference type="NCBI Taxonomy" id="1560345"/>
    <lineage>
        <taxon>Bacteria</taxon>
        <taxon>Pseudomonadati</taxon>
        <taxon>Pseudomonadota</taxon>
        <taxon>Alphaproteobacteria</taxon>
        <taxon>Sphingomonadales</taxon>
        <taxon>Sphingomonadaceae</taxon>
        <taxon>Sphingomonas</taxon>
    </lineage>
</organism>
<feature type="region of interest" description="Disordered" evidence="4">
    <location>
        <begin position="237"/>
        <end position="256"/>
    </location>
</feature>
<dbReference type="InterPro" id="IPR002347">
    <property type="entry name" value="SDR_fam"/>
</dbReference>
<evidence type="ECO:0000256" key="2">
    <source>
        <dbReference type="ARBA" id="ARBA00023002"/>
    </source>
</evidence>
<comment type="similarity">
    <text evidence="1">Belongs to the short-chain dehydrogenases/reductases (SDR) family.</text>
</comment>